<dbReference type="InterPro" id="IPR045090">
    <property type="entry name" value="Pept_M3A_M3B"/>
</dbReference>
<keyword evidence="11 15" id="KW-0482">Metalloprotease</keyword>
<gene>
    <name evidence="17" type="ORF">EX30DRAFT_338631</name>
</gene>
<evidence type="ECO:0000256" key="9">
    <source>
        <dbReference type="ARBA" id="ARBA00022833"/>
    </source>
</evidence>
<keyword evidence="12" id="KW-0496">Mitochondrion</keyword>
<dbReference type="GO" id="GO:0004222">
    <property type="term" value="F:metalloendopeptidase activity"/>
    <property type="evidence" value="ECO:0007669"/>
    <property type="project" value="UniProtKB-EC"/>
</dbReference>
<keyword evidence="8 15" id="KW-0378">Hydrolase</keyword>
<evidence type="ECO:0000256" key="8">
    <source>
        <dbReference type="ARBA" id="ARBA00022801"/>
    </source>
</evidence>
<dbReference type="GO" id="GO:0006518">
    <property type="term" value="P:peptide metabolic process"/>
    <property type="evidence" value="ECO:0007669"/>
    <property type="project" value="TreeGrafter"/>
</dbReference>
<evidence type="ECO:0000256" key="15">
    <source>
        <dbReference type="RuleBase" id="RU003435"/>
    </source>
</evidence>
<reference evidence="17 18" key="1">
    <citation type="submission" date="2019-04" db="EMBL/GenBank/DDBJ databases">
        <title>Comparative genomics and transcriptomics to analyze fruiting body development in filamentous ascomycetes.</title>
        <authorList>
            <consortium name="DOE Joint Genome Institute"/>
            <person name="Lutkenhaus R."/>
            <person name="Traeger S."/>
            <person name="Breuer J."/>
            <person name="Kuo A."/>
            <person name="Lipzen A."/>
            <person name="Pangilinan J."/>
            <person name="Dilworth D."/>
            <person name="Sandor L."/>
            <person name="Poggeler S."/>
            <person name="Barry K."/>
            <person name="Grigoriev I.V."/>
            <person name="Nowrousian M."/>
        </authorList>
    </citation>
    <scope>NUCLEOTIDE SEQUENCE [LARGE SCALE GENOMIC DNA]</scope>
    <source>
        <strain evidence="17 18">CBS 389.68</strain>
    </source>
</reference>
<keyword evidence="9 15" id="KW-0862">Zinc</keyword>
<comment type="function">
    <text evidence="13">Cleaves proteins, imported into the mitochondrion, to their mature size. While most mitochondrial precursor proteins are processed to the mature form in one step by mitochondrial processing peptidase (MPP), the sequential cleavage by MIP of an octapeptide after initial processing by MPP is a required step for a subgroup of nuclear-encoded precursor proteins destined for the matrix or the inner membrane.</text>
</comment>
<evidence type="ECO:0000256" key="11">
    <source>
        <dbReference type="ARBA" id="ARBA00023049"/>
    </source>
</evidence>
<dbReference type="GO" id="GO:0006627">
    <property type="term" value="P:protein processing involved in protein targeting to mitochondrion"/>
    <property type="evidence" value="ECO:0007669"/>
    <property type="project" value="TreeGrafter"/>
</dbReference>
<dbReference type="OrthoDB" id="17530at2759"/>
<dbReference type="GO" id="GO:0046872">
    <property type="term" value="F:metal ion binding"/>
    <property type="evidence" value="ECO:0007669"/>
    <property type="project" value="UniProtKB-UniRule"/>
</dbReference>
<dbReference type="SUPFAM" id="SSF55486">
    <property type="entry name" value="Metalloproteases ('zincins'), catalytic domain"/>
    <property type="match status" value="1"/>
</dbReference>
<feature type="domain" description="Peptidase M3A/M3B catalytic" evidence="16">
    <location>
        <begin position="267"/>
        <end position="730"/>
    </location>
</feature>
<evidence type="ECO:0000259" key="16">
    <source>
        <dbReference type="Pfam" id="PF01432"/>
    </source>
</evidence>
<proteinExistence type="inferred from homology"/>
<comment type="catalytic activity">
    <reaction evidence="1">
        <text>Release of an N-terminal octapeptide as second stage of processing of some proteins imported into the mitochondrion.</text>
        <dbReference type="EC" id="3.4.24.59"/>
    </reaction>
</comment>
<dbReference type="InterPro" id="IPR033851">
    <property type="entry name" value="M3A_MIP"/>
</dbReference>
<sequence length="743" mass="83115">MIVRPRWRRGYSNSVAAASTKTADVAEGGKQWDDALLRDIFDKSDVWHNFTQPSSAPHRGLFQNHDLTSPEGFRTYTSRTLEQTKKLVAQIESSHTEEDYRCIVRRLDLLSDLLCRVIDMSDFVRSTHPDPQIVAAAHEAYSRVYEYMNVLNTSTGLYQALKKAQGHPVSKSWSREEQAVARILMIDFEEKSGINLPPSARKRFVELSSEIAELGQKFVEDMAPEKQYISFSSARLKGMDPMVVRELTRFGKVTLPTVGMAASHALRTVEDEDVRKEVFHASQRAAKSQIKILEMLLQRRADLAGLLGAESYAHLALKDKMARTPEAVSTFLDALSEANKPTASAELAAMAMAKQKAGWDTELKPWDREFYTTRVLHNNRNRQKAGDELSAYFSLGTVFQGLSRLFTRLYGLRFVPVSPAPGETWNSQVRRLDVISETEGRIAVLYCDLFSRPGKNPNPAHFTIRCSRNIPIGDTDDGMPSNLDPSTGALSQLPTIALICNFASPNPRSSSPSLLSFREVQTLFHEMGHALHSFLGRTALHGVAGTRCQTDWAELPSVLSEHFARSPTVLSLFARHWQTDEPINPETILHKLSQESLFAATETRSQIVLAVADQRLHSTKLALTDSSSVFQSAVMDYSLIPMDREDAGTWHGFFGHLYGYGALYYAYLMDSVIAEEIWREVFKGREIDREAGERYAKEVLRWGGSRSGWESLAGVLGKDELKDGGEKAMRVVGEWGKGKIGSA</sequence>
<name>A0A4V3SJI2_9PEZI</name>
<comment type="cofactor">
    <cofactor evidence="15">
        <name>Zn(2+)</name>
        <dbReference type="ChEBI" id="CHEBI:29105"/>
    </cofactor>
    <text evidence="15">Binds 1 zinc ion.</text>
</comment>
<dbReference type="InterPro" id="IPR024077">
    <property type="entry name" value="Neurolysin/TOP_dom2"/>
</dbReference>
<evidence type="ECO:0000256" key="3">
    <source>
        <dbReference type="ARBA" id="ARBA00006040"/>
    </source>
</evidence>
<dbReference type="Pfam" id="PF01432">
    <property type="entry name" value="Peptidase_M3"/>
    <property type="match status" value="1"/>
</dbReference>
<evidence type="ECO:0000256" key="12">
    <source>
        <dbReference type="ARBA" id="ARBA00023128"/>
    </source>
</evidence>
<dbReference type="InParanoid" id="A0A4V3SJI2"/>
<evidence type="ECO:0000256" key="4">
    <source>
        <dbReference type="ARBA" id="ARBA00012441"/>
    </source>
</evidence>
<dbReference type="InterPro" id="IPR024079">
    <property type="entry name" value="MetalloPept_cat_dom_sf"/>
</dbReference>
<organism evidence="17 18">
    <name type="scientific">Ascodesmis nigricans</name>
    <dbReference type="NCBI Taxonomy" id="341454"/>
    <lineage>
        <taxon>Eukaryota</taxon>
        <taxon>Fungi</taxon>
        <taxon>Dikarya</taxon>
        <taxon>Ascomycota</taxon>
        <taxon>Pezizomycotina</taxon>
        <taxon>Pezizomycetes</taxon>
        <taxon>Pezizales</taxon>
        <taxon>Ascodesmidaceae</taxon>
        <taxon>Ascodesmis</taxon>
    </lineage>
</organism>
<evidence type="ECO:0000256" key="7">
    <source>
        <dbReference type="ARBA" id="ARBA00022723"/>
    </source>
</evidence>
<keyword evidence="6 15" id="KW-0645">Protease</keyword>
<dbReference type="EC" id="3.4.24.59" evidence="4"/>
<dbReference type="Proteomes" id="UP000298138">
    <property type="component" value="Unassembled WGS sequence"/>
</dbReference>
<keyword evidence="10" id="KW-0809">Transit peptide</keyword>
<keyword evidence="7 15" id="KW-0479">Metal-binding</keyword>
<dbReference type="FunCoup" id="A0A4V3SJI2">
    <property type="interactions" value="635"/>
</dbReference>
<dbReference type="GO" id="GO:0005759">
    <property type="term" value="C:mitochondrial matrix"/>
    <property type="evidence" value="ECO:0007669"/>
    <property type="project" value="UniProtKB-SubCell"/>
</dbReference>
<dbReference type="PANTHER" id="PTHR11804">
    <property type="entry name" value="PROTEASE M3 THIMET OLIGOPEPTIDASE-RELATED"/>
    <property type="match status" value="1"/>
</dbReference>
<evidence type="ECO:0000313" key="17">
    <source>
        <dbReference type="EMBL" id="TGZ84065.1"/>
    </source>
</evidence>
<comment type="similarity">
    <text evidence="3 15">Belongs to the peptidase M3 family.</text>
</comment>
<dbReference type="AlphaFoldDB" id="A0A4V3SJI2"/>
<dbReference type="Gene3D" id="1.10.1370.40">
    <property type="match status" value="1"/>
</dbReference>
<comment type="subcellular location">
    <subcellularLocation>
        <location evidence="2">Mitochondrion matrix</location>
    </subcellularLocation>
</comment>
<evidence type="ECO:0000256" key="13">
    <source>
        <dbReference type="ARBA" id="ARBA00025208"/>
    </source>
</evidence>
<dbReference type="Gene3D" id="3.40.390.10">
    <property type="entry name" value="Collagenase (Catalytic Domain)"/>
    <property type="match status" value="1"/>
</dbReference>
<keyword evidence="18" id="KW-1185">Reference proteome</keyword>
<dbReference type="CDD" id="cd06457">
    <property type="entry name" value="M3A_MIP"/>
    <property type="match status" value="1"/>
</dbReference>
<dbReference type="EMBL" id="ML220113">
    <property type="protein sequence ID" value="TGZ84065.1"/>
    <property type="molecule type" value="Genomic_DNA"/>
</dbReference>
<evidence type="ECO:0000256" key="1">
    <source>
        <dbReference type="ARBA" id="ARBA00000436"/>
    </source>
</evidence>
<dbReference type="STRING" id="341454.A0A4V3SJI2"/>
<evidence type="ECO:0000256" key="2">
    <source>
        <dbReference type="ARBA" id="ARBA00004305"/>
    </source>
</evidence>
<dbReference type="InterPro" id="IPR001567">
    <property type="entry name" value="Pept_M3A_M3B_dom"/>
</dbReference>
<evidence type="ECO:0000256" key="14">
    <source>
        <dbReference type="ARBA" id="ARBA00032470"/>
    </source>
</evidence>
<evidence type="ECO:0000313" key="18">
    <source>
        <dbReference type="Proteomes" id="UP000298138"/>
    </source>
</evidence>
<dbReference type="PANTHER" id="PTHR11804:SF79">
    <property type="entry name" value="MITOCHONDRIAL INTERMEDIATE PEPTIDASE"/>
    <property type="match status" value="1"/>
</dbReference>
<evidence type="ECO:0000256" key="5">
    <source>
        <dbReference type="ARBA" id="ARBA00018046"/>
    </source>
</evidence>
<protein>
    <recommendedName>
        <fullName evidence="5">Mitochondrial intermediate peptidase</fullName>
        <ecNumber evidence="4">3.4.24.59</ecNumber>
    </recommendedName>
    <alternativeName>
        <fullName evidence="14">Octapeptidyl aminopeptidase</fullName>
    </alternativeName>
</protein>
<accession>A0A4V3SJI2</accession>
<dbReference type="Gene3D" id="1.10.1370.10">
    <property type="entry name" value="Neurolysin, domain 3"/>
    <property type="match status" value="1"/>
</dbReference>
<evidence type="ECO:0000256" key="6">
    <source>
        <dbReference type="ARBA" id="ARBA00022670"/>
    </source>
</evidence>
<evidence type="ECO:0000256" key="10">
    <source>
        <dbReference type="ARBA" id="ARBA00022946"/>
    </source>
</evidence>